<feature type="chain" id="PRO_5008003621" description="Phage tail collar domain-containing protein" evidence="2">
    <location>
        <begin position="21"/>
        <end position="304"/>
    </location>
</feature>
<reference evidence="3 4" key="1">
    <citation type="submission" date="2016-04" db="EMBL/GenBank/DDBJ databases">
        <title>Complete Genome Sequence of Chryseobacterium sp. IHBB 10212.</title>
        <authorList>
            <person name="Pal M."/>
            <person name="Swarnkar M.K."/>
            <person name="Kaushal K."/>
            <person name="Chhibber S."/>
            <person name="Singh A.K."/>
            <person name="Gulati A."/>
        </authorList>
    </citation>
    <scope>NUCLEOTIDE SEQUENCE [LARGE SCALE GENOMIC DNA]</scope>
    <source>
        <strain evidence="3 4">IHBB 10212</strain>
    </source>
</reference>
<name>A0A172XQ02_9FLAO</name>
<evidence type="ECO:0000256" key="1">
    <source>
        <dbReference type="SAM" id="MobiDB-lite"/>
    </source>
</evidence>
<dbReference type="OrthoDB" id="1159290at2"/>
<feature type="region of interest" description="Disordered" evidence="1">
    <location>
        <begin position="264"/>
        <end position="287"/>
    </location>
</feature>
<organism evidence="3 4">
    <name type="scientific">Chryseobacterium glaciei</name>
    <dbReference type="NCBI Taxonomy" id="1685010"/>
    <lineage>
        <taxon>Bacteria</taxon>
        <taxon>Pseudomonadati</taxon>
        <taxon>Bacteroidota</taxon>
        <taxon>Flavobacteriia</taxon>
        <taxon>Flavobacteriales</taxon>
        <taxon>Weeksellaceae</taxon>
        <taxon>Chryseobacterium group</taxon>
        <taxon>Chryseobacterium</taxon>
    </lineage>
</organism>
<keyword evidence="4" id="KW-1185">Reference proteome</keyword>
<accession>A0A172XQ02</accession>
<feature type="signal peptide" evidence="2">
    <location>
        <begin position="1"/>
        <end position="20"/>
    </location>
</feature>
<evidence type="ECO:0000313" key="4">
    <source>
        <dbReference type="Proteomes" id="UP000077824"/>
    </source>
</evidence>
<sequence length="304" mass="30484">MKKHFIIGGMFLLVSSFTFGQIGINTANPQGAFHIDGQKNNPATGVPNTTEQSDDYVVTANGNVGIGLTNPTAKLEVNSGTAGVSGLKFDNINNSTSVSSNLALLGVDAAGNVATAAGTTVAGEIGDVKNSFRTADYNGWYLLNGRAISTLSASAQAAAATLGFTTNLPDATDRVLKTKTTSENLGITGGFNTLTLVRANLPNFNFAGTISGTALSNGAHTHTPPAGAFLLGGTQMGNNGTGNFAGNAPAGAWGGIGASANTASAGGHTHTLSGTASVPSGGTGTPLDNRSPYLVVNTYVYLGL</sequence>
<evidence type="ECO:0000313" key="3">
    <source>
        <dbReference type="EMBL" id="ANF49107.1"/>
    </source>
</evidence>
<evidence type="ECO:0008006" key="5">
    <source>
        <dbReference type="Google" id="ProtNLM"/>
    </source>
</evidence>
<dbReference type="RefSeq" id="WP_066750016.1">
    <property type="nucleotide sequence ID" value="NZ_CP015199.1"/>
</dbReference>
<feature type="compositionally biased region" description="Polar residues" evidence="1">
    <location>
        <begin position="270"/>
        <end position="280"/>
    </location>
</feature>
<proteinExistence type="predicted"/>
<dbReference type="AlphaFoldDB" id="A0A172XQ02"/>
<protein>
    <recommendedName>
        <fullName evidence="5">Phage tail collar domain-containing protein</fullName>
    </recommendedName>
</protein>
<gene>
    <name evidence="3" type="ORF">A0O34_00405</name>
</gene>
<evidence type="ECO:0000256" key="2">
    <source>
        <dbReference type="SAM" id="SignalP"/>
    </source>
</evidence>
<dbReference type="EMBL" id="CP015199">
    <property type="protein sequence ID" value="ANF49107.1"/>
    <property type="molecule type" value="Genomic_DNA"/>
</dbReference>
<keyword evidence="2" id="KW-0732">Signal</keyword>
<dbReference type="Proteomes" id="UP000077824">
    <property type="component" value="Chromosome"/>
</dbReference>
<dbReference type="KEGG" id="chh:A0O34_00405"/>